<dbReference type="GO" id="GO:0005524">
    <property type="term" value="F:ATP binding"/>
    <property type="evidence" value="ECO:0007669"/>
    <property type="project" value="UniProtKB-UniRule"/>
</dbReference>
<keyword evidence="10" id="KW-0472">Membrane</keyword>
<feature type="transmembrane region" description="Helical" evidence="10">
    <location>
        <begin position="810"/>
        <end position="828"/>
    </location>
</feature>
<evidence type="ECO:0000256" key="7">
    <source>
        <dbReference type="ARBA" id="ARBA00047899"/>
    </source>
</evidence>
<dbReference type="Pfam" id="PF05729">
    <property type="entry name" value="NACHT"/>
    <property type="match status" value="1"/>
</dbReference>
<feature type="domain" description="NACHT" evidence="12">
    <location>
        <begin position="397"/>
        <end position="491"/>
    </location>
</feature>
<dbReference type="SMART" id="SM00382">
    <property type="entry name" value="AAA"/>
    <property type="match status" value="1"/>
</dbReference>
<evidence type="ECO:0000256" key="3">
    <source>
        <dbReference type="ARBA" id="ARBA00022679"/>
    </source>
</evidence>
<evidence type="ECO:0000259" key="12">
    <source>
        <dbReference type="PROSITE" id="PS50837"/>
    </source>
</evidence>
<feature type="transmembrane region" description="Helical" evidence="10">
    <location>
        <begin position="834"/>
        <end position="853"/>
    </location>
</feature>
<dbReference type="SMART" id="SM00220">
    <property type="entry name" value="S_TKc"/>
    <property type="match status" value="1"/>
</dbReference>
<keyword evidence="14" id="KW-1185">Reference proteome</keyword>
<evidence type="ECO:0000256" key="10">
    <source>
        <dbReference type="SAM" id="Phobius"/>
    </source>
</evidence>
<comment type="catalytic activity">
    <reaction evidence="7">
        <text>L-threonyl-[protein] + ATP = O-phospho-L-threonyl-[protein] + ADP + H(+)</text>
        <dbReference type="Rhea" id="RHEA:46608"/>
        <dbReference type="Rhea" id="RHEA-COMP:11060"/>
        <dbReference type="Rhea" id="RHEA-COMP:11605"/>
        <dbReference type="ChEBI" id="CHEBI:15378"/>
        <dbReference type="ChEBI" id="CHEBI:30013"/>
        <dbReference type="ChEBI" id="CHEBI:30616"/>
        <dbReference type="ChEBI" id="CHEBI:61977"/>
        <dbReference type="ChEBI" id="CHEBI:456216"/>
        <dbReference type="EC" id="2.7.11.1"/>
    </reaction>
</comment>
<evidence type="ECO:0000256" key="1">
    <source>
        <dbReference type="ARBA" id="ARBA00012513"/>
    </source>
</evidence>
<dbReference type="Proteomes" id="UP000029738">
    <property type="component" value="Unassembled WGS sequence"/>
</dbReference>
<sequence length="921" mass="104962">MNPTLLNNRYQIIRALGGGGFGDTYLAEDTYLPSRRICVIKQLKPVTHKPQVYQLIQERFGREAAILEELGEGHEQIPKLYAYFIENEHFYLVQEWVEGLTLSQKVQQEGLFSENLVRELLVSLLPVLDYIHTKGIIHRDIKPGNIIWRKQDGKPVLIDFGIAKEMMTTVMDAQGEIASSIVVGTPGFMPPEQAAGKPVYSSDLYSLGLTGIYLLTGKRPQDWKTNSEMGEIIWRPEVNINHYLANVLDRSIQSHPRDRYPTAKAMLADLCPQDQIIIGTEESTLNSERLNNHFHSPNPYPQSPIPPKKTLRTKIPENNQEYRNRQILLNKVKNYWVKGVLETSLHGVALIELGLENRFDALDRPWGMLWETPAQTRQSIPKNTRIVDLFQQMGAGRSLLILGEPGSGKTTTLLELARDLLQEAEIDATQPIPVVFNLSAWINEKIAIADWLVRELNTKYQVSKEIGKTWIKNQQLLLLLDGLDEVLADRRDVCVEAINTFSREYGETEIVVCSRIKDYEALSNRFRFQGAVFIQPLTLEQIRQYLQNAGSELGAVQTALQGDTTIQELAKSPLLLSIMTLAYQGMSMTDLPGMSLEERRQHLFDKYIQRMLDRRMSRRLYSNEQVIYWLSWLAQRLKTQSQTVFLIERMQPSWFQNPWQKRIYVMNILFVFILLGLSIGLLLIPINRVLLALSFTTVFFWLIFGFDRIHPVETLKWSWRNASNSLIVGMIWGLLFGVLLKLTAATLYISLDLQSFVNYIINLPIAGWIRGIVFGFCLGFIYVLIRGLTGPGIQTLSVPNQGIRQSAKNAIVFGLIGFLLLGLAAAILRWRILVWGIFGLLFGVAAGGGEACVKHLILRIILSFNRCIPWNYARFLDYATERIFLQKVGGGYIFIHRLLLEHFAQKNCSFVPGGSTFHKPQ</sequence>
<evidence type="ECO:0000259" key="11">
    <source>
        <dbReference type="PROSITE" id="PS50011"/>
    </source>
</evidence>
<feature type="transmembrane region" description="Helical" evidence="10">
    <location>
        <begin position="768"/>
        <end position="789"/>
    </location>
</feature>
<evidence type="ECO:0000313" key="14">
    <source>
        <dbReference type="Proteomes" id="UP000029738"/>
    </source>
</evidence>
<dbReference type="GO" id="GO:0004674">
    <property type="term" value="F:protein serine/threonine kinase activity"/>
    <property type="evidence" value="ECO:0007669"/>
    <property type="project" value="UniProtKB-KW"/>
</dbReference>
<dbReference type="InterPro" id="IPR000719">
    <property type="entry name" value="Prot_kinase_dom"/>
</dbReference>
<keyword evidence="2" id="KW-0723">Serine/threonine-protein kinase</keyword>
<evidence type="ECO:0000313" key="13">
    <source>
        <dbReference type="EMBL" id="KAF3888012.1"/>
    </source>
</evidence>
<feature type="transmembrane region" description="Helical" evidence="10">
    <location>
        <begin position="689"/>
        <end position="706"/>
    </location>
</feature>
<keyword evidence="6 9" id="KW-0067">ATP-binding</keyword>
<dbReference type="PROSITE" id="PS50011">
    <property type="entry name" value="PROTEIN_KINASE_DOM"/>
    <property type="match status" value="1"/>
</dbReference>
<keyword evidence="3" id="KW-0808">Transferase</keyword>
<dbReference type="EMBL" id="JHEG04000001">
    <property type="protein sequence ID" value="KAF3888012.1"/>
    <property type="molecule type" value="Genomic_DNA"/>
</dbReference>
<evidence type="ECO:0000256" key="2">
    <source>
        <dbReference type="ARBA" id="ARBA00022527"/>
    </source>
</evidence>
<comment type="caution">
    <text evidence="13">The sequence shown here is derived from an EMBL/GenBank/DDBJ whole genome shotgun (WGS) entry which is preliminary data.</text>
</comment>
<gene>
    <name evidence="13" type="ORF">DA73_0400022855</name>
</gene>
<keyword evidence="10" id="KW-0812">Transmembrane</keyword>
<feature type="domain" description="Protein kinase" evidence="11">
    <location>
        <begin position="10"/>
        <end position="277"/>
    </location>
</feature>
<dbReference type="InterPro" id="IPR017441">
    <property type="entry name" value="Protein_kinase_ATP_BS"/>
</dbReference>
<proteinExistence type="predicted"/>
<reference evidence="13" key="2">
    <citation type="submission" date="2019-11" db="EMBL/GenBank/DDBJ databases">
        <title>Improved Assembly of Tolypothrix boutellei genome.</title>
        <authorList>
            <person name="Sarangi A.N."/>
            <person name="Mukherjee M."/>
            <person name="Ghosh S."/>
            <person name="Singh D."/>
            <person name="Das A."/>
            <person name="Kant S."/>
            <person name="Prusty A."/>
            <person name="Tripathy S."/>
        </authorList>
    </citation>
    <scope>NUCLEOTIDE SEQUENCE</scope>
    <source>
        <strain evidence="13">VB521301</strain>
    </source>
</reference>
<dbReference type="RefSeq" id="WP_050045269.1">
    <property type="nucleotide sequence ID" value="NZ_JHEG04000001.1"/>
</dbReference>
<feature type="transmembrane region" description="Helical" evidence="10">
    <location>
        <begin position="663"/>
        <end position="683"/>
    </location>
</feature>
<organism evidence="13 14">
    <name type="scientific">Tolypothrix bouteillei VB521301</name>
    <dbReference type="NCBI Taxonomy" id="1479485"/>
    <lineage>
        <taxon>Bacteria</taxon>
        <taxon>Bacillati</taxon>
        <taxon>Cyanobacteriota</taxon>
        <taxon>Cyanophyceae</taxon>
        <taxon>Nostocales</taxon>
        <taxon>Tolypothrichaceae</taxon>
        <taxon>Tolypothrix</taxon>
    </lineage>
</organism>
<evidence type="ECO:0000256" key="5">
    <source>
        <dbReference type="ARBA" id="ARBA00022777"/>
    </source>
</evidence>
<dbReference type="Pfam" id="PF00069">
    <property type="entry name" value="Pkinase"/>
    <property type="match status" value="1"/>
</dbReference>
<dbReference type="Gene3D" id="1.10.510.10">
    <property type="entry name" value="Transferase(Phosphotransferase) domain 1"/>
    <property type="match status" value="1"/>
</dbReference>
<dbReference type="PANTHER" id="PTHR24363:SF0">
    <property type="entry name" value="SERINE_THREONINE KINASE LIKE DOMAIN CONTAINING 1"/>
    <property type="match status" value="1"/>
</dbReference>
<evidence type="ECO:0000256" key="6">
    <source>
        <dbReference type="ARBA" id="ARBA00022840"/>
    </source>
</evidence>
<dbReference type="AlphaFoldDB" id="A0A8S9T8R8"/>
<dbReference type="InterPro" id="IPR011009">
    <property type="entry name" value="Kinase-like_dom_sf"/>
</dbReference>
<dbReference type="PROSITE" id="PS50837">
    <property type="entry name" value="NACHT"/>
    <property type="match status" value="1"/>
</dbReference>
<feature type="transmembrane region" description="Helical" evidence="10">
    <location>
        <begin position="726"/>
        <end position="748"/>
    </location>
</feature>
<dbReference type="PANTHER" id="PTHR24363">
    <property type="entry name" value="SERINE/THREONINE PROTEIN KINASE"/>
    <property type="match status" value="1"/>
</dbReference>
<dbReference type="EC" id="2.7.11.1" evidence="1"/>
<dbReference type="InterPro" id="IPR027417">
    <property type="entry name" value="P-loop_NTPase"/>
</dbReference>
<accession>A0A8S9T8R8</accession>
<dbReference type="PROSITE" id="PS00107">
    <property type="entry name" value="PROTEIN_KINASE_ATP"/>
    <property type="match status" value="1"/>
</dbReference>
<dbReference type="Gene3D" id="3.40.50.300">
    <property type="entry name" value="P-loop containing nucleotide triphosphate hydrolases"/>
    <property type="match status" value="1"/>
</dbReference>
<dbReference type="CDD" id="cd14014">
    <property type="entry name" value="STKc_PknB_like"/>
    <property type="match status" value="1"/>
</dbReference>
<feature type="binding site" evidence="9">
    <location>
        <position position="41"/>
    </location>
    <ligand>
        <name>ATP</name>
        <dbReference type="ChEBI" id="CHEBI:30616"/>
    </ligand>
</feature>
<reference evidence="13" key="1">
    <citation type="journal article" date="2015" name="Genome Announc.">
        <title>Draft Genome Sequence of Tolypothrix boutellei Strain VB521301.</title>
        <authorList>
            <person name="Chandrababunaidu M.M."/>
            <person name="Singh D."/>
            <person name="Sen D."/>
            <person name="Bhan S."/>
            <person name="Das S."/>
            <person name="Gupta A."/>
            <person name="Adhikary S.P."/>
            <person name="Tripathy S."/>
        </authorList>
    </citation>
    <scope>NUCLEOTIDE SEQUENCE</scope>
    <source>
        <strain evidence="13">VB521301</strain>
    </source>
</reference>
<evidence type="ECO:0000256" key="9">
    <source>
        <dbReference type="PROSITE-ProRule" id="PRU10141"/>
    </source>
</evidence>
<dbReference type="InterPro" id="IPR003593">
    <property type="entry name" value="AAA+_ATPase"/>
</dbReference>
<name>A0A8S9T8R8_9CYAN</name>
<keyword evidence="10" id="KW-1133">Transmembrane helix</keyword>
<protein>
    <recommendedName>
        <fullName evidence="1">non-specific serine/threonine protein kinase</fullName>
        <ecNumber evidence="1">2.7.11.1</ecNumber>
    </recommendedName>
</protein>
<dbReference type="SUPFAM" id="SSF52540">
    <property type="entry name" value="P-loop containing nucleoside triphosphate hydrolases"/>
    <property type="match status" value="1"/>
</dbReference>
<comment type="catalytic activity">
    <reaction evidence="8">
        <text>L-seryl-[protein] + ATP = O-phospho-L-seryl-[protein] + ADP + H(+)</text>
        <dbReference type="Rhea" id="RHEA:17989"/>
        <dbReference type="Rhea" id="RHEA-COMP:9863"/>
        <dbReference type="Rhea" id="RHEA-COMP:11604"/>
        <dbReference type="ChEBI" id="CHEBI:15378"/>
        <dbReference type="ChEBI" id="CHEBI:29999"/>
        <dbReference type="ChEBI" id="CHEBI:30616"/>
        <dbReference type="ChEBI" id="CHEBI:83421"/>
        <dbReference type="ChEBI" id="CHEBI:456216"/>
        <dbReference type="EC" id="2.7.11.1"/>
    </reaction>
</comment>
<dbReference type="SUPFAM" id="SSF56112">
    <property type="entry name" value="Protein kinase-like (PK-like)"/>
    <property type="match status" value="1"/>
</dbReference>
<evidence type="ECO:0000256" key="8">
    <source>
        <dbReference type="ARBA" id="ARBA00048679"/>
    </source>
</evidence>
<keyword evidence="4 9" id="KW-0547">Nucleotide-binding</keyword>
<keyword evidence="5 13" id="KW-0418">Kinase</keyword>
<evidence type="ECO:0000256" key="4">
    <source>
        <dbReference type="ARBA" id="ARBA00022741"/>
    </source>
</evidence>
<dbReference type="OrthoDB" id="419058at2"/>
<dbReference type="InterPro" id="IPR007111">
    <property type="entry name" value="NACHT_NTPase"/>
</dbReference>